<dbReference type="SMART" id="SM00388">
    <property type="entry name" value="HisKA"/>
    <property type="match status" value="1"/>
</dbReference>
<evidence type="ECO:0000256" key="4">
    <source>
        <dbReference type="ARBA" id="ARBA00012438"/>
    </source>
</evidence>
<dbReference type="GO" id="GO:0000155">
    <property type="term" value="F:phosphorelay sensor kinase activity"/>
    <property type="evidence" value="ECO:0007669"/>
    <property type="project" value="InterPro"/>
</dbReference>
<evidence type="ECO:0000256" key="12">
    <source>
        <dbReference type="ARBA" id="ARBA00023306"/>
    </source>
</evidence>
<evidence type="ECO:0000259" key="17">
    <source>
        <dbReference type="PROSITE" id="PS50109"/>
    </source>
</evidence>
<evidence type="ECO:0000256" key="7">
    <source>
        <dbReference type="ARBA" id="ARBA00022741"/>
    </source>
</evidence>
<dbReference type="CDD" id="cd00082">
    <property type="entry name" value="HisKA"/>
    <property type="match status" value="1"/>
</dbReference>
<evidence type="ECO:0000256" key="16">
    <source>
        <dbReference type="SAM" id="Phobius"/>
    </source>
</evidence>
<keyword evidence="5" id="KW-0597">Phosphoprotein</keyword>
<reference evidence="18 19" key="1">
    <citation type="journal article" date="2008" name="J. Bacteriol.">
        <title>The genome of Heliobacterium modesticaldum, a phototrophic representative of the Firmicutes containing the simplest photosynthetic apparatus.</title>
        <authorList>
            <person name="Sattley W.M."/>
            <person name="Madigan M.T."/>
            <person name="Swingley W.D."/>
            <person name="Cheung P.C."/>
            <person name="Clocksin K.M."/>
            <person name="Conrad A.L."/>
            <person name="Dejesa L.C."/>
            <person name="Honchak B.M."/>
            <person name="Jung D.O."/>
            <person name="Karbach L.E."/>
            <person name="Kurdoglu A."/>
            <person name="Lahiri S."/>
            <person name="Mastrian S.D."/>
            <person name="Page L.E."/>
            <person name="Taylor H.L."/>
            <person name="Wang Z.T."/>
            <person name="Raymond J."/>
            <person name="Chen M."/>
            <person name="Blankenship R.E."/>
            <person name="Touchman J.W."/>
        </authorList>
    </citation>
    <scope>NUCLEOTIDE SEQUENCE [LARGE SCALE GENOMIC DNA]</scope>
    <source>
        <strain evidence="19">ATCC 51547 / Ice1</strain>
    </source>
</reference>
<dbReference type="HOGENOM" id="CLU_414346_0_0_9"/>
<comment type="subcellular location">
    <subcellularLocation>
        <location evidence="2">Membrane</location>
    </subcellularLocation>
</comment>
<evidence type="ECO:0000256" key="13">
    <source>
        <dbReference type="ARBA" id="ARBA00074306"/>
    </source>
</evidence>
<dbReference type="Pfam" id="PF02518">
    <property type="entry name" value="HATPase_c"/>
    <property type="match status" value="1"/>
</dbReference>
<dbReference type="AlphaFoldDB" id="B0TAT8"/>
<evidence type="ECO:0000256" key="10">
    <source>
        <dbReference type="ARBA" id="ARBA00023012"/>
    </source>
</evidence>
<evidence type="ECO:0000256" key="5">
    <source>
        <dbReference type="ARBA" id="ARBA00022553"/>
    </source>
</evidence>
<dbReference type="Pfam" id="PF00512">
    <property type="entry name" value="HisKA"/>
    <property type="match status" value="1"/>
</dbReference>
<evidence type="ECO:0000256" key="11">
    <source>
        <dbReference type="ARBA" id="ARBA00023136"/>
    </source>
</evidence>
<dbReference type="PRINTS" id="PR00344">
    <property type="entry name" value="BCTRLSENSOR"/>
</dbReference>
<dbReference type="InterPro" id="IPR003661">
    <property type="entry name" value="HisK_dim/P_dom"/>
</dbReference>
<dbReference type="InterPro" id="IPR036890">
    <property type="entry name" value="HATPase_C_sf"/>
</dbReference>
<evidence type="ECO:0000256" key="2">
    <source>
        <dbReference type="ARBA" id="ARBA00004370"/>
    </source>
</evidence>
<proteinExistence type="inferred from homology"/>
<dbReference type="PROSITE" id="PS50109">
    <property type="entry name" value="HIS_KIN"/>
    <property type="match status" value="1"/>
</dbReference>
<dbReference type="CDD" id="cd16922">
    <property type="entry name" value="HATPase_EvgS-ArcB-TorS-like"/>
    <property type="match status" value="1"/>
</dbReference>
<evidence type="ECO:0000256" key="15">
    <source>
        <dbReference type="SAM" id="MobiDB-lite"/>
    </source>
</evidence>
<comment type="similarity">
    <text evidence="3">In the N-terminal section; belongs to the phytochrome family.</text>
</comment>
<dbReference type="OrthoDB" id="2078441at2"/>
<keyword evidence="6" id="KW-0808">Transferase</keyword>
<evidence type="ECO:0000313" key="18">
    <source>
        <dbReference type="EMBL" id="ABZ83740.1"/>
    </source>
</evidence>
<organism evidence="18 19">
    <name type="scientific">Heliobacterium modesticaldum (strain ATCC 51547 / Ice1)</name>
    <dbReference type="NCBI Taxonomy" id="498761"/>
    <lineage>
        <taxon>Bacteria</taxon>
        <taxon>Bacillati</taxon>
        <taxon>Bacillota</taxon>
        <taxon>Clostridia</taxon>
        <taxon>Eubacteriales</taxon>
        <taxon>Heliobacteriaceae</taxon>
        <taxon>Heliomicrobium</taxon>
    </lineage>
</organism>
<dbReference type="EC" id="2.7.13.3" evidence="4"/>
<keyword evidence="10" id="KW-0902">Two-component regulatory system</keyword>
<feature type="coiled-coil region" evidence="14">
    <location>
        <begin position="328"/>
        <end position="369"/>
    </location>
</feature>
<sequence length="662" mass="72204">MVRLDNPEQWKKTIIGYSTLGILAIGILIALVSIIPYYNHLQSDAEQQLIAALRSRTMVLEQFLSKCRDVTLQVTSRSQIKKSLSAYYHGEISRQELALYTAERLKEALNPEAGVIGITRFDRDKQALVQVGAALPQECPCVAEDNSGREAIHGPALIEGTPVLLVSAPITTATGDVLGYDTVIFRTDGLRHILEDKTGLGDTGGVLLARVQGEQGEWLFNLHEASTPSTFPIDTKDPVGATLLKASEGQSGLYNPHFVLAPHHIIAYGPIPDTCWVLLVMMSSDKFYAPIRVQTSLLAGVILGLIVLGVLAITLLLRLLTGKIIIHASEMEAEIRRKTLALEKELQERRQMQTALQLAKEEADVANRAKSAFLANMSHEIRTPMNAIIGIADLLWETPLNEEQKKFVHIFRDAGNNLLALINDILDLSKIESGKQVLQPVEFYLDNLVNDTIALFSTRAQEKGLELTVRLPDDIPRLLLGDVGALRQVLFNLLGNAIKFTETGAVSLHIEVADPVVSPSGATADPNPPHFPGQPVHLRFSVIDTGLGIPPEWQDRIFDSFTQVDASLTRRFGGTGLGLAICKRLVELMGGQIWVDSEPGKGSTFTFTACMVALPPPHLPPAVSVENRLPESAGSSEQAPEPDGRHRRETGAALPPTATKSR</sequence>
<dbReference type="Gene3D" id="1.10.287.130">
    <property type="match status" value="1"/>
</dbReference>
<keyword evidence="8 18" id="KW-0418">Kinase</keyword>
<dbReference type="InterPro" id="IPR005467">
    <property type="entry name" value="His_kinase_dom"/>
</dbReference>
<dbReference type="FunFam" id="1.10.287.130:FF:000038">
    <property type="entry name" value="Sensory transduction histidine kinase"/>
    <property type="match status" value="1"/>
</dbReference>
<dbReference type="InterPro" id="IPR004358">
    <property type="entry name" value="Sig_transdc_His_kin-like_C"/>
</dbReference>
<protein>
    <recommendedName>
        <fullName evidence="13">Circadian input-output histidine kinase CikA</fullName>
        <ecNumber evidence="4">2.7.13.3</ecNumber>
    </recommendedName>
</protein>
<evidence type="ECO:0000256" key="6">
    <source>
        <dbReference type="ARBA" id="ARBA00022679"/>
    </source>
</evidence>
<dbReference type="GO" id="GO:0005524">
    <property type="term" value="F:ATP binding"/>
    <property type="evidence" value="ECO:0007669"/>
    <property type="project" value="UniProtKB-KW"/>
</dbReference>
<keyword evidence="7" id="KW-0547">Nucleotide-binding</keyword>
<feature type="transmembrane region" description="Helical" evidence="16">
    <location>
        <begin position="297"/>
        <end position="317"/>
    </location>
</feature>
<dbReference type="FunFam" id="3.30.565.10:FF:000010">
    <property type="entry name" value="Sensor histidine kinase RcsC"/>
    <property type="match status" value="1"/>
</dbReference>
<comment type="catalytic activity">
    <reaction evidence="1">
        <text>ATP + protein L-histidine = ADP + protein N-phospho-L-histidine.</text>
        <dbReference type="EC" id="2.7.13.3"/>
    </reaction>
</comment>
<dbReference type="SUPFAM" id="SSF55874">
    <property type="entry name" value="ATPase domain of HSP90 chaperone/DNA topoisomerase II/histidine kinase"/>
    <property type="match status" value="1"/>
</dbReference>
<name>B0TAT8_HELMI</name>
<dbReference type="PANTHER" id="PTHR45339:SF1">
    <property type="entry name" value="HYBRID SIGNAL TRANSDUCTION HISTIDINE KINASE J"/>
    <property type="match status" value="1"/>
</dbReference>
<dbReference type="InterPro" id="IPR036097">
    <property type="entry name" value="HisK_dim/P_sf"/>
</dbReference>
<dbReference type="eggNOG" id="COG2205">
    <property type="taxonomic scope" value="Bacteria"/>
</dbReference>
<dbReference type="STRING" id="498761.HM1_0817"/>
<evidence type="ECO:0000256" key="3">
    <source>
        <dbReference type="ARBA" id="ARBA00006402"/>
    </source>
</evidence>
<dbReference type="SMART" id="SM00387">
    <property type="entry name" value="HATPase_c"/>
    <property type="match status" value="1"/>
</dbReference>
<keyword evidence="11 16" id="KW-0472">Membrane</keyword>
<evidence type="ECO:0000256" key="14">
    <source>
        <dbReference type="SAM" id="Coils"/>
    </source>
</evidence>
<dbReference type="EMBL" id="CP000930">
    <property type="protein sequence ID" value="ABZ83740.1"/>
    <property type="molecule type" value="Genomic_DNA"/>
</dbReference>
<dbReference type="InterPro" id="IPR003594">
    <property type="entry name" value="HATPase_dom"/>
</dbReference>
<dbReference type="KEGG" id="hmo:HM1_0817"/>
<keyword evidence="14" id="KW-0175">Coiled coil</keyword>
<gene>
    <name evidence="18" type="ORF">HM1_0817</name>
</gene>
<keyword evidence="19" id="KW-1185">Reference proteome</keyword>
<dbReference type="PANTHER" id="PTHR45339">
    <property type="entry name" value="HYBRID SIGNAL TRANSDUCTION HISTIDINE KINASE J"/>
    <property type="match status" value="1"/>
</dbReference>
<feature type="region of interest" description="Disordered" evidence="15">
    <location>
        <begin position="622"/>
        <end position="662"/>
    </location>
</feature>
<keyword evidence="16" id="KW-1133">Transmembrane helix</keyword>
<dbReference type="GO" id="GO:0016020">
    <property type="term" value="C:membrane"/>
    <property type="evidence" value="ECO:0007669"/>
    <property type="project" value="UniProtKB-SubCell"/>
</dbReference>
<dbReference type="SUPFAM" id="SSF47384">
    <property type="entry name" value="Homodimeric domain of signal transducing histidine kinase"/>
    <property type="match status" value="1"/>
</dbReference>
<dbReference type="Proteomes" id="UP000008550">
    <property type="component" value="Chromosome"/>
</dbReference>
<evidence type="ECO:0000313" key="19">
    <source>
        <dbReference type="Proteomes" id="UP000008550"/>
    </source>
</evidence>
<evidence type="ECO:0000256" key="9">
    <source>
        <dbReference type="ARBA" id="ARBA00022840"/>
    </source>
</evidence>
<dbReference type="RefSeq" id="WP_012282263.1">
    <property type="nucleotide sequence ID" value="NC_010337.2"/>
</dbReference>
<evidence type="ECO:0000256" key="8">
    <source>
        <dbReference type="ARBA" id="ARBA00022777"/>
    </source>
</evidence>
<evidence type="ECO:0000256" key="1">
    <source>
        <dbReference type="ARBA" id="ARBA00000085"/>
    </source>
</evidence>
<keyword evidence="9" id="KW-0067">ATP-binding</keyword>
<keyword evidence="12" id="KW-0131">Cell cycle</keyword>
<accession>B0TAT8</accession>
<feature type="transmembrane region" description="Helical" evidence="16">
    <location>
        <begin position="20"/>
        <end position="38"/>
    </location>
</feature>
<dbReference type="Gene3D" id="3.30.565.10">
    <property type="entry name" value="Histidine kinase-like ATPase, C-terminal domain"/>
    <property type="match status" value="1"/>
</dbReference>
<keyword evidence="16" id="KW-0812">Transmembrane</keyword>
<feature type="domain" description="Histidine kinase" evidence="17">
    <location>
        <begin position="376"/>
        <end position="613"/>
    </location>
</feature>